<evidence type="ECO:0000313" key="1">
    <source>
        <dbReference type="EMBL" id="CAF2759381.1"/>
    </source>
</evidence>
<sequence length="101" mass="11979">MKETPNYIHLVKRLWSCVTVQCVLPPSRKRDDWRKAITREGHSQQKCCKTVICELNEWEKLPEKSGLSRETFCTAKHCFFYSQESSRISLKEGEYRLHSSR</sequence>
<accession>A0A7R8CC32</accession>
<organism evidence="1 2">
    <name type="scientific">Lepeophtheirus salmonis</name>
    <name type="common">Salmon louse</name>
    <name type="synonym">Caligus salmonis</name>
    <dbReference type="NCBI Taxonomy" id="72036"/>
    <lineage>
        <taxon>Eukaryota</taxon>
        <taxon>Metazoa</taxon>
        <taxon>Ecdysozoa</taxon>
        <taxon>Arthropoda</taxon>
        <taxon>Crustacea</taxon>
        <taxon>Multicrustacea</taxon>
        <taxon>Hexanauplia</taxon>
        <taxon>Copepoda</taxon>
        <taxon>Siphonostomatoida</taxon>
        <taxon>Caligidae</taxon>
        <taxon>Lepeophtheirus</taxon>
    </lineage>
</organism>
<keyword evidence="2" id="KW-1185">Reference proteome</keyword>
<dbReference type="AlphaFoldDB" id="A0A7R8CC32"/>
<dbReference type="Proteomes" id="UP000675881">
    <property type="component" value="Chromosome 1"/>
</dbReference>
<protein>
    <submittedName>
        <fullName evidence="1">(salmon louse) hypothetical protein</fullName>
    </submittedName>
</protein>
<reference evidence="1" key="1">
    <citation type="submission" date="2021-02" db="EMBL/GenBank/DDBJ databases">
        <authorList>
            <person name="Bekaert M."/>
        </authorList>
    </citation>
    <scope>NUCLEOTIDE SEQUENCE</scope>
    <source>
        <strain evidence="1">IoA-00</strain>
    </source>
</reference>
<dbReference type="EMBL" id="HG994580">
    <property type="protein sequence ID" value="CAF2759381.1"/>
    <property type="molecule type" value="Genomic_DNA"/>
</dbReference>
<name>A0A7R8CC32_LEPSM</name>
<proteinExistence type="predicted"/>
<evidence type="ECO:0000313" key="2">
    <source>
        <dbReference type="Proteomes" id="UP000675881"/>
    </source>
</evidence>
<gene>
    <name evidence="1" type="ORF">LSAA_1206</name>
</gene>